<proteinExistence type="predicted"/>
<protein>
    <submittedName>
        <fullName evidence="3">Gliding motility-associated C-terminal domain-containing protein</fullName>
    </submittedName>
</protein>
<dbReference type="PANTHER" id="PTHR34819">
    <property type="entry name" value="LARGE CYSTEINE-RICH PERIPLASMIC PROTEIN OMCB"/>
    <property type="match status" value="1"/>
</dbReference>
<evidence type="ECO:0000313" key="4">
    <source>
        <dbReference type="Proteomes" id="UP001597387"/>
    </source>
</evidence>
<dbReference type="Pfam" id="PF01345">
    <property type="entry name" value="DUF11"/>
    <property type="match status" value="1"/>
</dbReference>
<feature type="signal peptide" evidence="1">
    <location>
        <begin position="1"/>
        <end position="28"/>
    </location>
</feature>
<reference evidence="4" key="1">
    <citation type="journal article" date="2019" name="Int. J. Syst. Evol. Microbiol.">
        <title>The Global Catalogue of Microorganisms (GCM) 10K type strain sequencing project: providing services to taxonomists for standard genome sequencing and annotation.</title>
        <authorList>
            <consortium name="The Broad Institute Genomics Platform"/>
            <consortium name="The Broad Institute Genome Sequencing Center for Infectious Disease"/>
            <person name="Wu L."/>
            <person name="Ma J."/>
        </authorList>
    </citation>
    <scope>NUCLEOTIDE SEQUENCE [LARGE SCALE GENOMIC DNA]</scope>
    <source>
        <strain evidence="4">KCTC 42217</strain>
    </source>
</reference>
<dbReference type="NCBIfam" id="TIGR04131">
    <property type="entry name" value="Bac_Flav_CTERM"/>
    <property type="match status" value="1"/>
</dbReference>
<organism evidence="3 4">
    <name type="scientific">Paradesertivirga mongoliensis</name>
    <dbReference type="NCBI Taxonomy" id="2100740"/>
    <lineage>
        <taxon>Bacteria</taxon>
        <taxon>Pseudomonadati</taxon>
        <taxon>Bacteroidota</taxon>
        <taxon>Sphingobacteriia</taxon>
        <taxon>Sphingobacteriales</taxon>
        <taxon>Sphingobacteriaceae</taxon>
        <taxon>Paradesertivirga</taxon>
    </lineage>
</organism>
<sequence length="325" mass="35880">MLYTAYRKYITFFLILFIRLAAFSQGNAGGNTVQTVEIEPGKSINFKATSTPGSAYQWFKDGNPISGATSPTLNVSEPGEYKVLAQNNLNCTSEISDGFIVTVKTSVLVKQANLSVEKKSETKATSINDPYEYLITVKNSGPDPATEVIIKDILPEGLIFKNMTMALQGKFDYNAAARTLTWTIDKLNSADMSELRFVTEAVNPGSVVNTATVSATEADPDLSDNSSTDTKSITDLTIPNVFTPNGDGVNDRFEIKNLEFYKENEISIINRWGNSVYEKKDYQNLWDGTGLDEGTYFFVLKVKNATGTWQAYKGYITLLRSKTAQ</sequence>
<dbReference type="InterPro" id="IPR013783">
    <property type="entry name" value="Ig-like_fold"/>
</dbReference>
<evidence type="ECO:0000259" key="2">
    <source>
        <dbReference type="Pfam" id="PF01345"/>
    </source>
</evidence>
<evidence type="ECO:0000313" key="3">
    <source>
        <dbReference type="EMBL" id="MFD2163545.1"/>
    </source>
</evidence>
<evidence type="ECO:0000256" key="1">
    <source>
        <dbReference type="SAM" id="SignalP"/>
    </source>
</evidence>
<dbReference type="InterPro" id="IPR047589">
    <property type="entry name" value="DUF11_rpt"/>
</dbReference>
<dbReference type="NCBIfam" id="TIGR01451">
    <property type="entry name" value="B_ant_repeat"/>
    <property type="match status" value="1"/>
</dbReference>
<dbReference type="Proteomes" id="UP001597387">
    <property type="component" value="Unassembled WGS sequence"/>
</dbReference>
<dbReference type="EMBL" id="JBHUHZ010000002">
    <property type="protein sequence ID" value="MFD2163545.1"/>
    <property type="molecule type" value="Genomic_DNA"/>
</dbReference>
<dbReference type="RefSeq" id="WP_255900704.1">
    <property type="nucleotide sequence ID" value="NZ_JAFMZO010000002.1"/>
</dbReference>
<dbReference type="Gene3D" id="2.60.40.10">
    <property type="entry name" value="Immunoglobulins"/>
    <property type="match status" value="1"/>
</dbReference>
<dbReference type="InterPro" id="IPR051172">
    <property type="entry name" value="Chlamydia_OmcB"/>
</dbReference>
<dbReference type="Gene3D" id="2.60.40.1170">
    <property type="entry name" value="Mu homology domain, subdomain B"/>
    <property type="match status" value="1"/>
</dbReference>
<feature type="chain" id="PRO_5045104413" evidence="1">
    <location>
        <begin position="29"/>
        <end position="325"/>
    </location>
</feature>
<dbReference type="Pfam" id="PF13585">
    <property type="entry name" value="CHU_C"/>
    <property type="match status" value="1"/>
</dbReference>
<dbReference type="InterPro" id="IPR026341">
    <property type="entry name" value="T9SS_type_B"/>
</dbReference>
<dbReference type="InterPro" id="IPR001434">
    <property type="entry name" value="OmcB-like_DUF11"/>
</dbReference>
<dbReference type="PANTHER" id="PTHR34819:SF3">
    <property type="entry name" value="CELL SURFACE PROTEIN"/>
    <property type="match status" value="1"/>
</dbReference>
<comment type="caution">
    <text evidence="3">The sequence shown here is derived from an EMBL/GenBank/DDBJ whole genome shotgun (WGS) entry which is preliminary data.</text>
</comment>
<keyword evidence="1" id="KW-0732">Signal</keyword>
<feature type="domain" description="DUF11" evidence="2">
    <location>
        <begin position="114"/>
        <end position="229"/>
    </location>
</feature>
<keyword evidence="4" id="KW-1185">Reference proteome</keyword>
<name>A0ABW4ZN78_9SPHI</name>
<accession>A0ABW4ZN78</accession>
<gene>
    <name evidence="3" type="ORF">ACFSJU_14140</name>
</gene>